<dbReference type="InterPro" id="IPR036890">
    <property type="entry name" value="HATPase_C_sf"/>
</dbReference>
<accession>A0A1J7BPQ0</accession>
<dbReference type="InterPro" id="IPR052162">
    <property type="entry name" value="Sensor_kinase/Photoreceptor"/>
</dbReference>
<dbReference type="PANTHER" id="PTHR43304">
    <property type="entry name" value="PHYTOCHROME-LIKE PROTEIN CPH1"/>
    <property type="match status" value="1"/>
</dbReference>
<keyword evidence="4" id="KW-0808">Transferase</keyword>
<dbReference type="PRINTS" id="PR00344">
    <property type="entry name" value="BCTRLSENSOR"/>
</dbReference>
<evidence type="ECO:0000256" key="1">
    <source>
        <dbReference type="ARBA" id="ARBA00000085"/>
    </source>
</evidence>
<dbReference type="InterPro" id="IPR013655">
    <property type="entry name" value="PAS_fold_3"/>
</dbReference>
<dbReference type="InterPro" id="IPR000700">
    <property type="entry name" value="PAS-assoc_C"/>
</dbReference>
<evidence type="ECO:0000256" key="6">
    <source>
        <dbReference type="SAM" id="Coils"/>
    </source>
</evidence>
<dbReference type="InterPro" id="IPR003661">
    <property type="entry name" value="HisK_dim/P_dom"/>
</dbReference>
<dbReference type="Pfam" id="PF08448">
    <property type="entry name" value="PAS_4"/>
    <property type="match status" value="2"/>
</dbReference>
<dbReference type="GO" id="GO:0000155">
    <property type="term" value="F:phosphorelay sensor kinase activity"/>
    <property type="evidence" value="ECO:0007669"/>
    <property type="project" value="InterPro"/>
</dbReference>
<evidence type="ECO:0000256" key="5">
    <source>
        <dbReference type="ARBA" id="ARBA00022777"/>
    </source>
</evidence>
<dbReference type="Gene3D" id="1.10.287.130">
    <property type="match status" value="1"/>
</dbReference>
<evidence type="ECO:0000256" key="4">
    <source>
        <dbReference type="ARBA" id="ARBA00022679"/>
    </source>
</evidence>
<sequence>MNIDNQQELYLLVMNAPVGICVLDAQTLKAEIVNDSFIAVAGKPREAILGNFYWDTFPEARPHYESALAGVILKGSPYSNSEAERKVIRGGKEETVYITLVYAPLKDTAGEVKKVAVWVTDNTLQVIQRQKVEESEKFARTVFYNSPVAKLVYTGPDMVLHQANEKMLEIFGKGDSIIGKPIMDAVPEMKETHLFGAYQHVLKTGEIHAQTASRIMFIKNGSPYYGYYDYTYKPLYDAKGQIYGVICTAIDVTEEVVARNKLQEAEQNMRGAVELAQLGTWSIDVASNGLTYSDRLIEWFGYDPAAQDYNEVIPILLEEDQQRVVNAVAWGLNPESGGLYDETYTIIHPTTGKKRILRAQGKTVFDPEGNPVRMNGTAQDITIQMKLQVELENQLQERTEEIAAVIEELRATNEELEQTNVQLIHSNGELEQFAYIASHDLQEPLRKISTFVQLLEGKITDHLDEKSQGYINKIKDATSRMGKLIRDVLAYSALPKEDATFVEVNLEDTARNALEDYDVVMERTGAQVTWNELPVIKGIPLQMSQLFFNLIGNALKFIRPDMQPKIDIHCSITSPEEIRSVHLKEGVAYYKIQFSDNGIGMKPEDTQKIFNIFQKLHRKSEFAGTGIGLAMCKKIVQNHNGEIDAGQSNENGAVFNVYLPQNIN</sequence>
<dbReference type="Pfam" id="PF02518">
    <property type="entry name" value="HATPase_c"/>
    <property type="match status" value="1"/>
</dbReference>
<dbReference type="PROSITE" id="PS50113">
    <property type="entry name" value="PAC"/>
    <property type="match status" value="2"/>
</dbReference>
<dbReference type="Pfam" id="PF08447">
    <property type="entry name" value="PAS_3"/>
    <property type="match status" value="1"/>
</dbReference>
<dbReference type="SMART" id="SM00086">
    <property type="entry name" value="PAC"/>
    <property type="match status" value="2"/>
</dbReference>
<evidence type="ECO:0000259" key="7">
    <source>
        <dbReference type="PROSITE" id="PS50109"/>
    </source>
</evidence>
<dbReference type="OrthoDB" id="9766459at2"/>
<dbReference type="Gene3D" id="3.30.565.10">
    <property type="entry name" value="Histidine kinase-like ATPase, C-terminal domain"/>
    <property type="match status" value="1"/>
</dbReference>
<evidence type="ECO:0000313" key="10">
    <source>
        <dbReference type="Proteomes" id="UP000182826"/>
    </source>
</evidence>
<dbReference type="Pfam" id="PF00512">
    <property type="entry name" value="HisKA"/>
    <property type="match status" value="1"/>
</dbReference>
<dbReference type="Gene3D" id="2.10.70.100">
    <property type="match status" value="1"/>
</dbReference>
<dbReference type="InterPro" id="IPR035965">
    <property type="entry name" value="PAS-like_dom_sf"/>
</dbReference>
<evidence type="ECO:0000313" key="9">
    <source>
        <dbReference type="EMBL" id="OIV40557.1"/>
    </source>
</evidence>
<gene>
    <name evidence="9" type="ORF">BKM63_16900</name>
</gene>
<dbReference type="Proteomes" id="UP000182826">
    <property type="component" value="Unassembled WGS sequence"/>
</dbReference>
<organism evidence="9 10">
    <name type="scientific">Flavobacterium johnsoniae</name>
    <name type="common">Cytophaga johnsonae</name>
    <dbReference type="NCBI Taxonomy" id="986"/>
    <lineage>
        <taxon>Bacteria</taxon>
        <taxon>Pseudomonadati</taxon>
        <taxon>Bacteroidota</taxon>
        <taxon>Flavobacteriia</taxon>
        <taxon>Flavobacteriales</taxon>
        <taxon>Flavobacteriaceae</taxon>
        <taxon>Flavobacterium</taxon>
    </lineage>
</organism>
<dbReference type="InterPro" id="IPR000014">
    <property type="entry name" value="PAS"/>
</dbReference>
<feature type="domain" description="Histidine kinase" evidence="7">
    <location>
        <begin position="436"/>
        <end position="663"/>
    </location>
</feature>
<dbReference type="SMART" id="SM00091">
    <property type="entry name" value="PAS"/>
    <property type="match status" value="3"/>
</dbReference>
<dbReference type="EMBL" id="MLFK01000009">
    <property type="protein sequence ID" value="OIV40557.1"/>
    <property type="molecule type" value="Genomic_DNA"/>
</dbReference>
<feature type="domain" description="PAC" evidence="8">
    <location>
        <begin position="340"/>
        <end position="393"/>
    </location>
</feature>
<reference evidence="9 10" key="1">
    <citation type="submission" date="2016-10" db="EMBL/GenBank/DDBJ databases">
        <title>Draft Genome Sequence of Rhizobacteria Flavobacterium johnsoniae CI04.</title>
        <authorList>
            <person name="Bravo J.I."/>
            <person name="Lozano G.L."/>
            <person name="Handelsman J."/>
        </authorList>
    </citation>
    <scope>NUCLEOTIDE SEQUENCE [LARGE SCALE GENOMIC DNA]</scope>
    <source>
        <strain evidence="9 10">CI04</strain>
    </source>
</reference>
<dbReference type="CDD" id="cd00082">
    <property type="entry name" value="HisKA"/>
    <property type="match status" value="1"/>
</dbReference>
<comment type="caution">
    <text evidence="9">The sequence shown here is derived from an EMBL/GenBank/DDBJ whole genome shotgun (WGS) entry which is preliminary data.</text>
</comment>
<dbReference type="InterPro" id="IPR005467">
    <property type="entry name" value="His_kinase_dom"/>
</dbReference>
<feature type="coiled-coil region" evidence="6">
    <location>
        <begin position="388"/>
        <end position="426"/>
    </location>
</feature>
<dbReference type="SUPFAM" id="SSF55874">
    <property type="entry name" value="ATPase domain of HSP90 chaperone/DNA topoisomerase II/histidine kinase"/>
    <property type="match status" value="1"/>
</dbReference>
<feature type="domain" description="PAC" evidence="8">
    <location>
        <begin position="209"/>
        <end position="264"/>
    </location>
</feature>
<dbReference type="AlphaFoldDB" id="A0A1J7BPQ0"/>
<comment type="catalytic activity">
    <reaction evidence="1">
        <text>ATP + protein L-histidine = ADP + protein N-phospho-L-histidine.</text>
        <dbReference type="EC" id="2.7.13.3"/>
    </reaction>
</comment>
<dbReference type="SMART" id="SM00387">
    <property type="entry name" value="HATPase_c"/>
    <property type="match status" value="1"/>
</dbReference>
<dbReference type="InterPro" id="IPR004358">
    <property type="entry name" value="Sig_transdc_His_kin-like_C"/>
</dbReference>
<proteinExistence type="predicted"/>
<dbReference type="InterPro" id="IPR013656">
    <property type="entry name" value="PAS_4"/>
</dbReference>
<keyword evidence="5" id="KW-0418">Kinase</keyword>
<dbReference type="PANTHER" id="PTHR43304:SF1">
    <property type="entry name" value="PAC DOMAIN-CONTAINING PROTEIN"/>
    <property type="match status" value="1"/>
</dbReference>
<evidence type="ECO:0000256" key="3">
    <source>
        <dbReference type="ARBA" id="ARBA00022553"/>
    </source>
</evidence>
<dbReference type="InterPro" id="IPR003594">
    <property type="entry name" value="HATPase_dom"/>
</dbReference>
<dbReference type="Gene3D" id="3.30.450.20">
    <property type="entry name" value="PAS domain"/>
    <property type="match status" value="3"/>
</dbReference>
<keyword evidence="10" id="KW-1185">Reference proteome</keyword>
<name>A0A1J7BPQ0_FLAJO</name>
<dbReference type="InterPro" id="IPR036097">
    <property type="entry name" value="HisK_dim/P_sf"/>
</dbReference>
<keyword evidence="3" id="KW-0597">Phosphoprotein</keyword>
<dbReference type="PROSITE" id="PS50109">
    <property type="entry name" value="HIS_KIN"/>
    <property type="match status" value="1"/>
</dbReference>
<dbReference type="RefSeq" id="WP_071637759.1">
    <property type="nucleotide sequence ID" value="NZ_MLFK01000009.1"/>
</dbReference>
<evidence type="ECO:0000259" key="8">
    <source>
        <dbReference type="PROSITE" id="PS50113"/>
    </source>
</evidence>
<dbReference type="SUPFAM" id="SSF47384">
    <property type="entry name" value="Homodimeric domain of signal transducing histidine kinase"/>
    <property type="match status" value="1"/>
</dbReference>
<keyword evidence="6" id="KW-0175">Coiled coil</keyword>
<dbReference type="NCBIfam" id="TIGR00229">
    <property type="entry name" value="sensory_box"/>
    <property type="match status" value="1"/>
</dbReference>
<dbReference type="SUPFAM" id="SSF55785">
    <property type="entry name" value="PYP-like sensor domain (PAS domain)"/>
    <property type="match status" value="3"/>
</dbReference>
<dbReference type="EC" id="2.7.13.3" evidence="2"/>
<evidence type="ECO:0000256" key="2">
    <source>
        <dbReference type="ARBA" id="ARBA00012438"/>
    </source>
</evidence>
<dbReference type="SMART" id="SM00388">
    <property type="entry name" value="HisKA"/>
    <property type="match status" value="1"/>
</dbReference>
<dbReference type="InterPro" id="IPR001610">
    <property type="entry name" value="PAC"/>
</dbReference>
<protein>
    <recommendedName>
        <fullName evidence="2">histidine kinase</fullName>
        <ecNumber evidence="2">2.7.13.3</ecNumber>
    </recommendedName>
</protein>